<keyword evidence="1" id="KW-0472">Membrane</keyword>
<reference evidence="3 4" key="1">
    <citation type="submission" date="2023-03" db="EMBL/GenBank/DDBJ databases">
        <title>YIM 133296 draft genome.</title>
        <authorList>
            <person name="Xiong L."/>
        </authorList>
    </citation>
    <scope>NUCLEOTIDE SEQUENCE [LARGE SCALE GENOMIC DNA]</scope>
    <source>
        <strain evidence="3 4">YIM 133296</strain>
    </source>
</reference>
<evidence type="ECO:0000259" key="2">
    <source>
        <dbReference type="SMART" id="SM00014"/>
    </source>
</evidence>
<dbReference type="RefSeq" id="WP_277193255.1">
    <property type="nucleotide sequence ID" value="NZ_JAROAV010000045.1"/>
</dbReference>
<protein>
    <submittedName>
        <fullName evidence="3">Phosphatase PAP2 family protein</fullName>
    </submittedName>
</protein>
<feature type="transmembrane region" description="Helical" evidence="1">
    <location>
        <begin position="145"/>
        <end position="167"/>
    </location>
</feature>
<evidence type="ECO:0000313" key="3">
    <source>
        <dbReference type="EMBL" id="MDF8266004.1"/>
    </source>
</evidence>
<name>A0ABT6CDA4_9MICO</name>
<sequence length="246" mass="26594">MTSADAAETVPHGRFRRIGRAVVYGLVVGLVVTALAFLIRSKFDPLIDADDGAIKAATDITRTNGTLRDLLITWQRLSSPTVVYVVATLVCLWVWRAKHLTTRALWAFVTMMIGWNVALDVKYLVQRARPVVEDPVSHAPGYSFPSGHAANATIGATALVLLLWPLLHRTAAKVLAITAASLFVVVTCLDRVFLGVHFPSDVAGGVLLGAGLVIASYAGYVDWRPAPLDDDHDHHDNNPAISKEPT</sequence>
<dbReference type="EMBL" id="JAROAV010000045">
    <property type="protein sequence ID" value="MDF8266004.1"/>
    <property type="molecule type" value="Genomic_DNA"/>
</dbReference>
<organism evidence="3 4">
    <name type="scientific">Luteipulveratus flavus</name>
    <dbReference type="NCBI Taxonomy" id="3031728"/>
    <lineage>
        <taxon>Bacteria</taxon>
        <taxon>Bacillati</taxon>
        <taxon>Actinomycetota</taxon>
        <taxon>Actinomycetes</taxon>
        <taxon>Micrococcales</taxon>
        <taxon>Dermacoccaceae</taxon>
        <taxon>Luteipulveratus</taxon>
    </lineage>
</organism>
<evidence type="ECO:0000256" key="1">
    <source>
        <dbReference type="SAM" id="Phobius"/>
    </source>
</evidence>
<dbReference type="PANTHER" id="PTHR14969:SF13">
    <property type="entry name" value="AT30094P"/>
    <property type="match status" value="1"/>
</dbReference>
<feature type="transmembrane region" description="Helical" evidence="1">
    <location>
        <begin position="174"/>
        <end position="196"/>
    </location>
</feature>
<evidence type="ECO:0000313" key="4">
    <source>
        <dbReference type="Proteomes" id="UP001528912"/>
    </source>
</evidence>
<feature type="domain" description="Phosphatidic acid phosphatase type 2/haloperoxidase" evidence="2">
    <location>
        <begin position="104"/>
        <end position="217"/>
    </location>
</feature>
<dbReference type="PANTHER" id="PTHR14969">
    <property type="entry name" value="SPHINGOSINE-1-PHOSPHATE PHOSPHOHYDROLASE"/>
    <property type="match status" value="1"/>
</dbReference>
<keyword evidence="1" id="KW-0812">Transmembrane</keyword>
<dbReference type="Pfam" id="PF01569">
    <property type="entry name" value="PAP2"/>
    <property type="match status" value="1"/>
</dbReference>
<dbReference type="InterPro" id="IPR036938">
    <property type="entry name" value="PAP2/HPO_sf"/>
</dbReference>
<dbReference type="SMART" id="SM00014">
    <property type="entry name" value="acidPPc"/>
    <property type="match status" value="1"/>
</dbReference>
<keyword evidence="1" id="KW-1133">Transmembrane helix</keyword>
<accession>A0ABT6CDA4</accession>
<feature type="transmembrane region" description="Helical" evidence="1">
    <location>
        <begin position="202"/>
        <end position="220"/>
    </location>
</feature>
<dbReference type="Gene3D" id="1.20.144.10">
    <property type="entry name" value="Phosphatidic acid phosphatase type 2/haloperoxidase"/>
    <property type="match status" value="1"/>
</dbReference>
<proteinExistence type="predicted"/>
<dbReference type="CDD" id="cd03392">
    <property type="entry name" value="PAP2_like_2"/>
    <property type="match status" value="1"/>
</dbReference>
<feature type="transmembrane region" description="Helical" evidence="1">
    <location>
        <begin position="77"/>
        <end position="95"/>
    </location>
</feature>
<feature type="transmembrane region" description="Helical" evidence="1">
    <location>
        <begin position="104"/>
        <end position="125"/>
    </location>
</feature>
<dbReference type="Proteomes" id="UP001528912">
    <property type="component" value="Unassembled WGS sequence"/>
</dbReference>
<feature type="transmembrane region" description="Helical" evidence="1">
    <location>
        <begin position="21"/>
        <end position="39"/>
    </location>
</feature>
<dbReference type="InterPro" id="IPR000326">
    <property type="entry name" value="PAP2/HPO"/>
</dbReference>
<keyword evidence="4" id="KW-1185">Reference proteome</keyword>
<dbReference type="SUPFAM" id="SSF48317">
    <property type="entry name" value="Acid phosphatase/Vanadium-dependent haloperoxidase"/>
    <property type="match status" value="1"/>
</dbReference>
<comment type="caution">
    <text evidence="3">The sequence shown here is derived from an EMBL/GenBank/DDBJ whole genome shotgun (WGS) entry which is preliminary data.</text>
</comment>
<gene>
    <name evidence="3" type="ORF">P4R38_17285</name>
</gene>